<evidence type="ECO:0000256" key="2">
    <source>
        <dbReference type="ARBA" id="ARBA00022692"/>
    </source>
</evidence>
<dbReference type="Gene3D" id="1.20.1740.10">
    <property type="entry name" value="Amino acid/polyamine transporter I"/>
    <property type="match status" value="1"/>
</dbReference>
<keyword evidence="3 5" id="KW-1133">Transmembrane helix</keyword>
<evidence type="ECO:0000256" key="5">
    <source>
        <dbReference type="SAM" id="Phobius"/>
    </source>
</evidence>
<evidence type="ECO:0000256" key="4">
    <source>
        <dbReference type="ARBA" id="ARBA00023136"/>
    </source>
</evidence>
<keyword evidence="4 5" id="KW-0472">Membrane</keyword>
<dbReference type="Pfam" id="PF13520">
    <property type="entry name" value="AA_permease_2"/>
    <property type="match status" value="1"/>
</dbReference>
<dbReference type="AlphaFoldDB" id="A0A1G4JG86"/>
<dbReference type="InterPro" id="IPR002293">
    <property type="entry name" value="AA/rel_permease1"/>
</dbReference>
<feature type="transmembrane region" description="Helical" evidence="5">
    <location>
        <begin position="92"/>
        <end position="120"/>
    </location>
</feature>
<feature type="transmembrane region" description="Helical" evidence="5">
    <location>
        <begin position="213"/>
        <end position="232"/>
    </location>
</feature>
<protein>
    <submittedName>
        <fullName evidence="6">LAMI_0D13256g1_1</fullName>
    </submittedName>
</protein>
<dbReference type="EMBL" id="LT598463">
    <property type="protein sequence ID" value="SCU89351.1"/>
    <property type="molecule type" value="Genomic_DNA"/>
</dbReference>
<gene>
    <name evidence="6" type="ORF">LAMI_0D13256G</name>
</gene>
<feature type="transmembrane region" description="Helical" evidence="5">
    <location>
        <begin position="293"/>
        <end position="314"/>
    </location>
</feature>
<dbReference type="GO" id="GO:0016020">
    <property type="term" value="C:membrane"/>
    <property type="evidence" value="ECO:0007669"/>
    <property type="project" value="UniProtKB-SubCell"/>
</dbReference>
<accession>A0A1G4JG86</accession>
<feature type="transmembrane region" description="Helical" evidence="5">
    <location>
        <begin position="141"/>
        <end position="163"/>
    </location>
</feature>
<evidence type="ECO:0000313" key="7">
    <source>
        <dbReference type="Proteomes" id="UP000191024"/>
    </source>
</evidence>
<keyword evidence="7" id="KW-1185">Reference proteome</keyword>
<dbReference type="STRING" id="1230905.A0A1G4JG86"/>
<reference evidence="6 7" key="1">
    <citation type="submission" date="2016-03" db="EMBL/GenBank/DDBJ databases">
        <authorList>
            <person name="Devillers H."/>
        </authorList>
    </citation>
    <scope>NUCLEOTIDE SEQUENCE [LARGE SCALE GENOMIC DNA]</scope>
    <source>
        <strain evidence="6">CBS 11717</strain>
    </source>
</reference>
<dbReference type="OrthoDB" id="5982228at2759"/>
<evidence type="ECO:0000256" key="1">
    <source>
        <dbReference type="ARBA" id="ARBA00004141"/>
    </source>
</evidence>
<feature type="transmembrane region" description="Helical" evidence="5">
    <location>
        <begin position="59"/>
        <end position="80"/>
    </location>
</feature>
<feature type="transmembrane region" description="Helical" evidence="5">
    <location>
        <begin position="263"/>
        <end position="281"/>
    </location>
</feature>
<feature type="transmembrane region" description="Helical" evidence="5">
    <location>
        <begin position="391"/>
        <end position="416"/>
    </location>
</feature>
<feature type="transmembrane region" description="Helical" evidence="5">
    <location>
        <begin position="428"/>
        <end position="445"/>
    </location>
</feature>
<sequence length="541" mass="59181">MTSLELKGVKNVSNEVGDLELGELDDPSSRYGSFSSLRTSDIALLESNNGHEVPQGRHLGVFSTLVLFISRIIGSGIFATPSSIFVNSGGNAVIFLTIWFLAALMAFAGLYLFLEFGCLIPRSGGRKTFLEAAFNKPTMMVGATMTSFTVLTGMSVSNAIVFGKYVLYGLGFDPNYVNSESMAGNYVGAVCILIIVAIHGVSVKRGVQLQNLLGGLKISLIIFMTISGIYALCLKDPFNQGTSVFIGHLKRLEPVSSSSLTTAFIQAFFCFAGWDSVHAVTSEVKNPTRTLKIAGPLALFGCLACYLSLNFAYLKMFTYEEFKEAGPLAGSILFSKLFGEAFGRKFMTLSVALSSGSNLMVVIYGLSRMNQEAFREGLLPFSKMMASNKPFGAPFLSLICCGILSVLWLCLLPPAGSAYNYLIAMEGYANQIFLLLVAVGLLVYRKKNPDKKADIRASTPGIIFLILFSAYLVVGPFWGDQLETSLPHMPQYQITSLLMILLCISFWFLKFQLIPRVCGYKLKSKWILLDDGLTIKKWEKC</sequence>
<dbReference type="InterPro" id="IPR050598">
    <property type="entry name" value="AminoAcid_Transporter"/>
</dbReference>
<dbReference type="PANTHER" id="PTHR11785">
    <property type="entry name" value="AMINO ACID TRANSPORTER"/>
    <property type="match status" value="1"/>
</dbReference>
<feature type="transmembrane region" description="Helical" evidence="5">
    <location>
        <begin position="183"/>
        <end position="201"/>
    </location>
</feature>
<organism evidence="6 7">
    <name type="scientific">Lachancea mirantina</name>
    <dbReference type="NCBI Taxonomy" id="1230905"/>
    <lineage>
        <taxon>Eukaryota</taxon>
        <taxon>Fungi</taxon>
        <taxon>Dikarya</taxon>
        <taxon>Ascomycota</taxon>
        <taxon>Saccharomycotina</taxon>
        <taxon>Saccharomycetes</taxon>
        <taxon>Saccharomycetales</taxon>
        <taxon>Saccharomycetaceae</taxon>
        <taxon>Lachancea</taxon>
    </lineage>
</organism>
<dbReference type="Proteomes" id="UP000191024">
    <property type="component" value="Chromosome D"/>
</dbReference>
<proteinExistence type="predicted"/>
<feature type="transmembrane region" description="Helical" evidence="5">
    <location>
        <begin position="346"/>
        <end position="366"/>
    </location>
</feature>
<evidence type="ECO:0000256" key="3">
    <source>
        <dbReference type="ARBA" id="ARBA00022989"/>
    </source>
</evidence>
<feature type="transmembrane region" description="Helical" evidence="5">
    <location>
        <begin position="491"/>
        <end position="509"/>
    </location>
</feature>
<dbReference type="GO" id="GO:0015179">
    <property type="term" value="F:L-amino acid transmembrane transporter activity"/>
    <property type="evidence" value="ECO:0007669"/>
    <property type="project" value="TreeGrafter"/>
</dbReference>
<dbReference type="PANTHER" id="PTHR11785:SF382">
    <property type="entry name" value="LOW-AFFINITY METHIONINE PERMEASE"/>
    <property type="match status" value="1"/>
</dbReference>
<evidence type="ECO:0000313" key="6">
    <source>
        <dbReference type="EMBL" id="SCU89351.1"/>
    </source>
</evidence>
<keyword evidence="2 5" id="KW-0812">Transmembrane</keyword>
<name>A0A1G4JG86_9SACH</name>
<feature type="transmembrane region" description="Helical" evidence="5">
    <location>
        <begin position="457"/>
        <end position="479"/>
    </location>
</feature>
<comment type="subcellular location">
    <subcellularLocation>
        <location evidence="1">Membrane</location>
        <topology evidence="1">Multi-pass membrane protein</topology>
    </subcellularLocation>
</comment>
<dbReference type="PIRSF" id="PIRSF006060">
    <property type="entry name" value="AA_transporter"/>
    <property type="match status" value="1"/>
</dbReference>